<protein>
    <recommendedName>
        <fullName evidence="1">DUF4124 domain-containing protein</fullName>
    </recommendedName>
</protein>
<proteinExistence type="predicted"/>
<dbReference type="Pfam" id="PF13511">
    <property type="entry name" value="DUF4124"/>
    <property type="match status" value="1"/>
</dbReference>
<comment type="caution">
    <text evidence="2">The sequence shown here is derived from an EMBL/GenBank/DDBJ whole genome shotgun (WGS) entry which is preliminary data.</text>
</comment>
<dbReference type="EMBL" id="JACHLK010000011">
    <property type="protein sequence ID" value="MBB6562150.1"/>
    <property type="molecule type" value="Genomic_DNA"/>
</dbReference>
<feature type="domain" description="DUF4124" evidence="1">
    <location>
        <begin position="5"/>
        <end position="52"/>
    </location>
</feature>
<sequence>MVFVCLGLAALSASAQVHRCKQADGKMVYSDQPCTRSQTGGVILPDPSVREVAWEQARNRAQGAGTPNSAPCRAAKEEMAQLMALRTLPPEEKRIRLEGQENRVAAACGTVPPGANQPPLAGKAPAASTPVVIVYCDAGLCHDNKGGVHMKSGPDSVDPATGRHCARVAGQTVCADNNRK</sequence>
<name>A0A7X0PHP3_9BURK</name>
<accession>A0A7X0PHP3</accession>
<evidence type="ECO:0000259" key="1">
    <source>
        <dbReference type="Pfam" id="PF13511"/>
    </source>
</evidence>
<gene>
    <name evidence="2" type="ORF">HNP48_004859</name>
</gene>
<dbReference type="InterPro" id="IPR025392">
    <property type="entry name" value="DUF4124"/>
</dbReference>
<evidence type="ECO:0000313" key="2">
    <source>
        <dbReference type="EMBL" id="MBB6562150.1"/>
    </source>
</evidence>
<organism evidence="2 3">
    <name type="scientific">Acidovorax soli</name>
    <dbReference type="NCBI Taxonomy" id="592050"/>
    <lineage>
        <taxon>Bacteria</taxon>
        <taxon>Pseudomonadati</taxon>
        <taxon>Pseudomonadota</taxon>
        <taxon>Betaproteobacteria</taxon>
        <taxon>Burkholderiales</taxon>
        <taxon>Comamonadaceae</taxon>
        <taxon>Acidovorax</taxon>
    </lineage>
</organism>
<reference evidence="2 3" key="1">
    <citation type="submission" date="2020-08" db="EMBL/GenBank/DDBJ databases">
        <title>Functional genomics of gut bacteria from endangered species of beetles.</title>
        <authorList>
            <person name="Carlos-Shanley C."/>
        </authorList>
    </citation>
    <scope>NUCLEOTIDE SEQUENCE [LARGE SCALE GENOMIC DNA]</scope>
    <source>
        <strain evidence="2 3">S00198</strain>
    </source>
</reference>
<evidence type="ECO:0000313" key="3">
    <source>
        <dbReference type="Proteomes" id="UP000575083"/>
    </source>
</evidence>
<dbReference type="Proteomes" id="UP000575083">
    <property type="component" value="Unassembled WGS sequence"/>
</dbReference>
<dbReference type="AlphaFoldDB" id="A0A7X0PHP3"/>
<keyword evidence="3" id="KW-1185">Reference proteome</keyword>